<sequence length="300" mass="33662">MWDVITKILLEFLSLSKNLLVLFIGITFFINFIQAYVPFERLEKWMSGKNVFLGNLSGAVLGFITPFCSCSTVPLLITMINRNVPFQTVMTFLFTSPLLDPWILALMAYVYGLKVTVIYTIATFIFSMLIGWFLDKRNFRQYVKEVMVKGNLAELDEARRKSIVYNLKVSTKETLGLIRSVLAYILIGAFIGAIIKEAVPTDFLAFISDQNQWWVVPLAAIIGVPLYVRLSTMMPIAQALLIKGFPIAPTMALLIGGAGASLPEIIMLKSIFHKKLIGAFITSVFTMATFSGYLFLVLNY</sequence>
<dbReference type="EMBL" id="JAVAMP010000053">
    <property type="protein sequence ID" value="MDP5277267.1"/>
    <property type="molecule type" value="Genomic_DNA"/>
</dbReference>
<feature type="transmembrane region" description="Helical" evidence="7">
    <location>
        <begin position="59"/>
        <end position="77"/>
    </location>
</feature>
<feature type="transmembrane region" description="Helical" evidence="7">
    <location>
        <begin position="20"/>
        <end position="39"/>
    </location>
</feature>
<dbReference type="InterPro" id="IPR005524">
    <property type="entry name" value="DUF318"/>
</dbReference>
<dbReference type="PANTHER" id="PTHR42775:SF2">
    <property type="entry name" value="PERMEASE"/>
    <property type="match status" value="1"/>
</dbReference>
<feature type="transmembrane region" description="Helical" evidence="7">
    <location>
        <begin position="240"/>
        <end position="262"/>
    </location>
</feature>
<keyword evidence="9" id="KW-1185">Reference proteome</keyword>
<gene>
    <name evidence="8" type="ORF">Q5Y73_24610</name>
</gene>
<comment type="subcellular location">
    <subcellularLocation>
        <location evidence="1">Cell membrane</location>
        <topology evidence="1">Multi-pass membrane protein</topology>
    </subcellularLocation>
</comment>
<dbReference type="InterPro" id="IPR053166">
    <property type="entry name" value="UPF0718_permease"/>
</dbReference>
<evidence type="ECO:0000256" key="2">
    <source>
        <dbReference type="ARBA" id="ARBA00006386"/>
    </source>
</evidence>
<reference evidence="8 9" key="1">
    <citation type="submission" date="2023-08" db="EMBL/GenBank/DDBJ databases">
        <authorList>
            <person name="Park J.-S."/>
        </authorList>
    </citation>
    <scope>NUCLEOTIDE SEQUENCE [LARGE SCALE GENOMIC DNA]</scope>
    <source>
        <strain evidence="8 9">2205SS18-9</strain>
    </source>
</reference>
<evidence type="ECO:0000256" key="5">
    <source>
        <dbReference type="ARBA" id="ARBA00022989"/>
    </source>
</evidence>
<protein>
    <submittedName>
        <fullName evidence="8">Permease</fullName>
    </submittedName>
</protein>
<dbReference type="RefSeq" id="WP_305994566.1">
    <property type="nucleotide sequence ID" value="NZ_JAVAMP010000053.1"/>
</dbReference>
<feature type="transmembrane region" description="Helical" evidence="7">
    <location>
        <begin position="117"/>
        <end position="134"/>
    </location>
</feature>
<feature type="transmembrane region" description="Helical" evidence="7">
    <location>
        <begin position="181"/>
        <end position="199"/>
    </location>
</feature>
<evidence type="ECO:0000313" key="8">
    <source>
        <dbReference type="EMBL" id="MDP5277267.1"/>
    </source>
</evidence>
<dbReference type="PANTHER" id="PTHR42775">
    <property type="entry name" value="PERMEASE RV2963-RELATED"/>
    <property type="match status" value="1"/>
</dbReference>
<keyword evidence="3" id="KW-1003">Cell membrane</keyword>
<dbReference type="Proteomes" id="UP001231941">
    <property type="component" value="Unassembled WGS sequence"/>
</dbReference>
<evidence type="ECO:0000256" key="3">
    <source>
        <dbReference type="ARBA" id="ARBA00022475"/>
    </source>
</evidence>
<comment type="similarity">
    <text evidence="2">Belongs to the UPF0718 family.</text>
</comment>
<evidence type="ECO:0000256" key="1">
    <source>
        <dbReference type="ARBA" id="ARBA00004651"/>
    </source>
</evidence>
<name>A0ABT9J6L3_9BACL</name>
<feature type="transmembrane region" description="Helical" evidence="7">
    <location>
        <begin position="211"/>
        <end position="228"/>
    </location>
</feature>
<accession>A0ABT9J6L3</accession>
<organism evidence="8 9">
    <name type="scientific">Chengkuizengella axinellae</name>
    <dbReference type="NCBI Taxonomy" id="3064388"/>
    <lineage>
        <taxon>Bacteria</taxon>
        <taxon>Bacillati</taxon>
        <taxon>Bacillota</taxon>
        <taxon>Bacilli</taxon>
        <taxon>Bacillales</taxon>
        <taxon>Paenibacillaceae</taxon>
        <taxon>Chengkuizengella</taxon>
    </lineage>
</organism>
<feature type="transmembrane region" description="Helical" evidence="7">
    <location>
        <begin position="277"/>
        <end position="298"/>
    </location>
</feature>
<evidence type="ECO:0000256" key="7">
    <source>
        <dbReference type="SAM" id="Phobius"/>
    </source>
</evidence>
<keyword evidence="4 7" id="KW-0812">Transmembrane</keyword>
<evidence type="ECO:0000256" key="6">
    <source>
        <dbReference type="ARBA" id="ARBA00023136"/>
    </source>
</evidence>
<dbReference type="Pfam" id="PF03773">
    <property type="entry name" value="ArsP_1"/>
    <property type="match status" value="1"/>
</dbReference>
<keyword evidence="6 7" id="KW-0472">Membrane</keyword>
<proteinExistence type="inferred from homology"/>
<keyword evidence="5 7" id="KW-1133">Transmembrane helix</keyword>
<comment type="caution">
    <text evidence="8">The sequence shown here is derived from an EMBL/GenBank/DDBJ whole genome shotgun (WGS) entry which is preliminary data.</text>
</comment>
<evidence type="ECO:0000313" key="9">
    <source>
        <dbReference type="Proteomes" id="UP001231941"/>
    </source>
</evidence>
<evidence type="ECO:0000256" key="4">
    <source>
        <dbReference type="ARBA" id="ARBA00022692"/>
    </source>
</evidence>
<feature type="transmembrane region" description="Helical" evidence="7">
    <location>
        <begin position="89"/>
        <end position="111"/>
    </location>
</feature>